<dbReference type="AlphaFoldDB" id="A0AAU0PU81"/>
<evidence type="ECO:0000259" key="3">
    <source>
        <dbReference type="Pfam" id="PF04069"/>
    </source>
</evidence>
<keyword evidence="2" id="KW-0472">Membrane</keyword>
<dbReference type="EMBL" id="CP137757">
    <property type="protein sequence ID" value="WPF24018.1"/>
    <property type="molecule type" value="Genomic_DNA"/>
</dbReference>
<dbReference type="KEGG" id="cpsk:Q0N40_05360"/>
<dbReference type="GO" id="GO:0043190">
    <property type="term" value="C:ATP-binding cassette (ABC) transporter complex"/>
    <property type="evidence" value="ECO:0007669"/>
    <property type="project" value="InterPro"/>
</dbReference>
<evidence type="ECO:0000313" key="5">
    <source>
        <dbReference type="Proteomes" id="UP001174314"/>
    </source>
</evidence>
<dbReference type="CDD" id="cd13611">
    <property type="entry name" value="PBP2_YehZ"/>
    <property type="match status" value="1"/>
</dbReference>
<sequence>MRSGPHNRSKNFGVDPSSTRTPDGGRWPVKGERVTYSVRRAAYTIVASVLSVFLIGSLTACGLGTSGGFTHNGELAGPVEGKSVDGAHVAVGSKNFTEQIILGKIAVTLLKSAGAHVDDLTNIPGSNSARSAMLRGNIDMQWEYTGTGWISYLGHDDPIEDSHQQYIAVRDADRKNGLTWLPPAPMNNTYGLAIRQGKAKQLNITKISQLKDLPLNERTFCLEAEFANRNDGFQPMLAKYGIPPVPSSNISLMDTGAIYSATDRGGCNFGEVFTTDGRIKALNLRTLEDDQHFFPKYNVAPVFRTDLIKKYPQLEPLFEPVAQKLTNDVLQDLNAKVDVDGDEPSEVAWDWLREEGFVK</sequence>
<dbReference type="Proteomes" id="UP001174314">
    <property type="component" value="Chromosome"/>
</dbReference>
<keyword evidence="2" id="KW-0812">Transmembrane</keyword>
<evidence type="ECO:0000313" key="4">
    <source>
        <dbReference type="EMBL" id="WPF24018.1"/>
    </source>
</evidence>
<protein>
    <submittedName>
        <fullName evidence="4">Glycine betaine ABC transporter substrate-binding protein</fullName>
    </submittedName>
</protein>
<evidence type="ECO:0000256" key="1">
    <source>
        <dbReference type="SAM" id="MobiDB-lite"/>
    </source>
</evidence>
<feature type="region of interest" description="Disordered" evidence="1">
    <location>
        <begin position="1"/>
        <end position="29"/>
    </location>
</feature>
<gene>
    <name evidence="4" type="ORF">Q0N40_05360</name>
</gene>
<dbReference type="GO" id="GO:0022857">
    <property type="term" value="F:transmembrane transporter activity"/>
    <property type="evidence" value="ECO:0007669"/>
    <property type="project" value="InterPro"/>
</dbReference>
<dbReference type="Gene3D" id="3.40.190.120">
    <property type="entry name" value="Osmoprotection protein (prox), domain 2"/>
    <property type="match status" value="1"/>
</dbReference>
<keyword evidence="2" id="KW-1133">Transmembrane helix</keyword>
<feature type="domain" description="ABC-type glycine betaine transport system substrate-binding" evidence="3">
    <location>
        <begin position="88"/>
        <end position="354"/>
    </location>
</feature>
<dbReference type="Gene3D" id="3.40.190.10">
    <property type="entry name" value="Periplasmic binding protein-like II"/>
    <property type="match status" value="1"/>
</dbReference>
<feature type="transmembrane region" description="Helical" evidence="2">
    <location>
        <begin position="41"/>
        <end position="60"/>
    </location>
</feature>
<keyword evidence="5" id="KW-1185">Reference proteome</keyword>
<reference evidence="4 5" key="1">
    <citation type="submission" date="2023-10" db="EMBL/GenBank/DDBJ databases">
        <title>complete genome sequence of Corynebacterium pseudokroppenstedtii P15-C1.</title>
        <authorList>
            <person name="Bruggemann H."/>
            <person name="Poehlein A."/>
        </authorList>
    </citation>
    <scope>NUCLEOTIDE SEQUENCE [LARGE SCALE GENOMIC DNA]</scope>
    <source>
        <strain evidence="4 5">P15_C1</strain>
    </source>
</reference>
<proteinExistence type="predicted"/>
<dbReference type="SUPFAM" id="SSF53850">
    <property type="entry name" value="Periplasmic binding protein-like II"/>
    <property type="match status" value="1"/>
</dbReference>
<dbReference type="Pfam" id="PF04069">
    <property type="entry name" value="OpuAC"/>
    <property type="match status" value="1"/>
</dbReference>
<accession>A0AAU0PU81</accession>
<evidence type="ECO:0000256" key="2">
    <source>
        <dbReference type="SAM" id="Phobius"/>
    </source>
</evidence>
<organism evidence="4 5">
    <name type="scientific">Corynebacterium pseudokroppenstedtii</name>
    <dbReference type="NCBI Taxonomy" id="2804917"/>
    <lineage>
        <taxon>Bacteria</taxon>
        <taxon>Bacillati</taxon>
        <taxon>Actinomycetota</taxon>
        <taxon>Actinomycetes</taxon>
        <taxon>Mycobacteriales</taxon>
        <taxon>Corynebacteriaceae</taxon>
        <taxon>Corynebacterium</taxon>
    </lineage>
</organism>
<name>A0AAU0PU81_9CORY</name>
<dbReference type="InterPro" id="IPR007210">
    <property type="entry name" value="ABC_Gly_betaine_transp_sub-bd"/>
</dbReference>
<dbReference type="RefSeq" id="WP_236881906.1">
    <property type="nucleotide sequence ID" value="NZ_CP137757.1"/>
</dbReference>